<sequence length="347" mass="37994">MSSLGTLADLPVEYVEGLTARNLVPLWPSLRSVLPYGIPARRTKPVVWRYGEIRPNLLKAGELTPIHKAERRVLVLANPGLGLENMQATPSIYIGMQLILPGETAPNHRHSPSAVRFVVEGEGGFTAVDGERLPMEKGDLILTPSGLWHEHGHTGKGPVVWLDALDLPAVYALEASYCIEGQSQTVRNEPDSSQTRYRRAGLLPYTALGKGRSPYPLLRFPWRDVRESLEALAGVTPRDEMVHLAYVNPETGQECLPILGFSAIMLRPGETVRPTRRSASAVIHAVSGSGQTEIDGVTLTWDESDTMAVPTHAKVTITNASAKAPAFLFMVDDAPMQRKLGYYEDFA</sequence>
<dbReference type="Pfam" id="PF07883">
    <property type="entry name" value="Cupin_2"/>
    <property type="match status" value="1"/>
</dbReference>
<evidence type="ECO:0000256" key="2">
    <source>
        <dbReference type="ARBA" id="ARBA00023002"/>
    </source>
</evidence>
<dbReference type="InterPro" id="IPR013096">
    <property type="entry name" value="Cupin_2"/>
</dbReference>
<dbReference type="CDD" id="cd06992">
    <property type="entry name" value="cupin_GDO-like_C"/>
    <property type="match status" value="1"/>
</dbReference>
<evidence type="ECO:0000313" key="5">
    <source>
        <dbReference type="Proteomes" id="UP000251075"/>
    </source>
</evidence>
<evidence type="ECO:0000256" key="1">
    <source>
        <dbReference type="ARBA" id="ARBA00022964"/>
    </source>
</evidence>
<name>A0A364NWI0_9PROT</name>
<dbReference type="CDD" id="cd02216">
    <property type="entry name" value="cupin_GDO-like_N"/>
    <property type="match status" value="1"/>
</dbReference>
<dbReference type="InterPro" id="IPR047183">
    <property type="entry name" value="GDO-like"/>
</dbReference>
<dbReference type="Gene3D" id="2.60.120.10">
    <property type="entry name" value="Jelly Rolls"/>
    <property type="match status" value="1"/>
</dbReference>
<evidence type="ECO:0000259" key="3">
    <source>
        <dbReference type="Pfam" id="PF07883"/>
    </source>
</evidence>
<reference evidence="4 5" key="1">
    <citation type="submission" date="2017-11" db="EMBL/GenBank/DDBJ databases">
        <title>Draft genome sequence of magnetotactic bacterium Magnetospirillum kuznetsovii LBB-42.</title>
        <authorList>
            <person name="Grouzdev D.S."/>
            <person name="Rysina M.S."/>
            <person name="Baslerov R.V."/>
            <person name="Koziaeva V."/>
        </authorList>
    </citation>
    <scope>NUCLEOTIDE SEQUENCE [LARGE SCALE GENOMIC DNA]</scope>
    <source>
        <strain evidence="4 5">LBB-42</strain>
    </source>
</reference>
<organism evidence="4 5">
    <name type="scientific">Paramagnetospirillum kuznetsovii</name>
    <dbReference type="NCBI Taxonomy" id="2053833"/>
    <lineage>
        <taxon>Bacteria</taxon>
        <taxon>Pseudomonadati</taxon>
        <taxon>Pseudomonadota</taxon>
        <taxon>Alphaproteobacteria</taxon>
        <taxon>Rhodospirillales</taxon>
        <taxon>Magnetospirillaceae</taxon>
        <taxon>Paramagnetospirillum</taxon>
    </lineage>
</organism>
<dbReference type="SUPFAM" id="SSF51182">
    <property type="entry name" value="RmlC-like cupins"/>
    <property type="match status" value="1"/>
</dbReference>
<protein>
    <submittedName>
        <fullName evidence="4">Cupin</fullName>
    </submittedName>
</protein>
<dbReference type="GO" id="GO:0051213">
    <property type="term" value="F:dioxygenase activity"/>
    <property type="evidence" value="ECO:0007669"/>
    <property type="project" value="UniProtKB-KW"/>
</dbReference>
<dbReference type="PANTHER" id="PTHR41517">
    <property type="entry name" value="1,2-DIOXYGENASE PROTEIN-RELATED"/>
    <property type="match status" value="1"/>
</dbReference>
<proteinExistence type="predicted"/>
<dbReference type="EMBL" id="PGTO01000010">
    <property type="protein sequence ID" value="RAU21441.1"/>
    <property type="molecule type" value="Genomic_DNA"/>
</dbReference>
<dbReference type="PANTHER" id="PTHR41517:SF1">
    <property type="entry name" value="CUPIN"/>
    <property type="match status" value="1"/>
</dbReference>
<gene>
    <name evidence="4" type="ORF">CU669_13525</name>
</gene>
<dbReference type="InterPro" id="IPR014710">
    <property type="entry name" value="RmlC-like_jellyroll"/>
</dbReference>
<evidence type="ECO:0000313" key="4">
    <source>
        <dbReference type="EMBL" id="RAU21441.1"/>
    </source>
</evidence>
<comment type="caution">
    <text evidence="4">The sequence shown here is derived from an EMBL/GenBank/DDBJ whole genome shotgun (WGS) entry which is preliminary data.</text>
</comment>
<keyword evidence="1" id="KW-0223">Dioxygenase</keyword>
<keyword evidence="2" id="KW-0560">Oxidoreductase</keyword>
<dbReference type="OrthoDB" id="285029at2"/>
<dbReference type="Proteomes" id="UP000251075">
    <property type="component" value="Unassembled WGS sequence"/>
</dbReference>
<feature type="domain" description="Cupin type-2" evidence="3">
    <location>
        <begin position="97"/>
        <end position="163"/>
    </location>
</feature>
<dbReference type="RefSeq" id="WP_112145558.1">
    <property type="nucleotide sequence ID" value="NZ_PGTO01000010.1"/>
</dbReference>
<accession>A0A364NWI0</accession>
<dbReference type="InterPro" id="IPR011051">
    <property type="entry name" value="RmlC_Cupin_sf"/>
</dbReference>
<keyword evidence="5" id="KW-1185">Reference proteome</keyword>
<dbReference type="AlphaFoldDB" id="A0A364NWI0"/>